<dbReference type="SUPFAM" id="SSF49899">
    <property type="entry name" value="Concanavalin A-like lectins/glucanases"/>
    <property type="match status" value="1"/>
</dbReference>
<dbReference type="OrthoDB" id="3307145at2"/>
<dbReference type="InterPro" id="IPR051200">
    <property type="entry name" value="Host-pathogen_enzymatic-act"/>
</dbReference>
<dbReference type="SUPFAM" id="SSF63829">
    <property type="entry name" value="Calcium-dependent phosphotriesterase"/>
    <property type="match status" value="1"/>
</dbReference>
<dbReference type="InterPro" id="IPR011045">
    <property type="entry name" value="N2O_reductase_N"/>
</dbReference>
<dbReference type="Proteomes" id="UP000094094">
    <property type="component" value="Chromosome"/>
</dbReference>
<dbReference type="InterPro" id="IPR015943">
    <property type="entry name" value="WD40/YVTN_repeat-like_dom_sf"/>
</dbReference>
<dbReference type="RefSeq" id="WP_069570724.1">
    <property type="nucleotide sequence ID" value="NZ_CP017157.1"/>
</dbReference>
<accession>A0A1D7VPB9</accession>
<protein>
    <submittedName>
        <fullName evidence="1">Uncharacterized protein</fullName>
    </submittedName>
</protein>
<dbReference type="InterPro" id="IPR009045">
    <property type="entry name" value="Zn_M74/Hedgehog-like"/>
</dbReference>
<dbReference type="InterPro" id="IPR011041">
    <property type="entry name" value="Quinoprot_gluc/sorb_DH_b-prop"/>
</dbReference>
<dbReference type="Gene3D" id="2.130.10.10">
    <property type="entry name" value="YVTN repeat-like/Quinoprotein amine dehydrogenase"/>
    <property type="match status" value="2"/>
</dbReference>
<dbReference type="EMBL" id="CP017157">
    <property type="protein sequence ID" value="AOP48602.1"/>
    <property type="molecule type" value="Genomic_DNA"/>
</dbReference>
<organism evidence="1 2">
    <name type="scientific">Streptomyces lydicus</name>
    <dbReference type="NCBI Taxonomy" id="47763"/>
    <lineage>
        <taxon>Bacteria</taxon>
        <taxon>Bacillati</taxon>
        <taxon>Actinomycetota</taxon>
        <taxon>Actinomycetes</taxon>
        <taxon>Kitasatosporales</taxon>
        <taxon>Streptomycetaceae</taxon>
        <taxon>Streptomyces</taxon>
    </lineage>
</organism>
<dbReference type="InterPro" id="IPR013320">
    <property type="entry name" value="ConA-like_dom_sf"/>
</dbReference>
<keyword evidence="2" id="KW-1185">Reference proteome</keyword>
<dbReference type="PANTHER" id="PTHR47197">
    <property type="entry name" value="PROTEIN NIRF"/>
    <property type="match status" value="1"/>
</dbReference>
<dbReference type="PANTHER" id="PTHR47197:SF3">
    <property type="entry name" value="DIHYDRO-HEME D1 DEHYDROGENASE"/>
    <property type="match status" value="1"/>
</dbReference>
<evidence type="ECO:0000313" key="1">
    <source>
        <dbReference type="EMBL" id="AOP48602.1"/>
    </source>
</evidence>
<dbReference type="Gene3D" id="2.60.120.200">
    <property type="match status" value="1"/>
</dbReference>
<dbReference type="KEGG" id="slc:SL103_22305"/>
<dbReference type="SUPFAM" id="SSF50952">
    <property type="entry name" value="Soluble quinoprotein glucose dehydrogenase"/>
    <property type="match status" value="1"/>
</dbReference>
<sequence length="1368" mass="143776">MTTDFLDVLRGGLTPAYDRGMERLTVQLVPHDDGTLHARYDFRDYLDRYGRLPDAPRYLLTPRRESTEPLVVRVWFTRTPGRDEEAVDVPVPAGWPAGRSLAVELPGRAAELSHLVTLTRVQPLVPAPGAAADWEVTALLGNLAKLLWVIGRDYEELTERLGDVAAQRFAHSARGASLDLLGEDLGAPRFPPRPYGWDDLTVALYHLDDRPPARTTDAPGAAPEVVRVADAGARFGAPDHPGTNAGAHSGRTGRFSAAFEFAGPGRVTVDTAPDFAVGPDTSYTVEAVVRPDPAATATGAVLAKCALLDSAAAPGWSLTVGRFRGLDRNLRLSVSDGHTLVELFADRDLGDGVFHHVAGVVERLPRPPGSGARPTAVRLHLDGVTVARERRDGLGALSNDEPVVFGLGRESPAATSPDAQYAGLLQEVRISRTARTSFEPVTGEGDDHYRMRLRLFQRWLLPTPDALRAALNEAGPIAGHDEPFDVVEATDRPVTGSRTLRVLPSALTQGQSIAADGDQRAAEDAVVGTPEDEPDFDPGWLCRHEDRDGLDLGTDEDQRLMQLGVLLTLDALRERLAGRRGTLSVLRSYDPTATDLHRVGRALLLRHDTVPPDELGVHAHAAGFGWVQHTRDGLVHVAQPPAPAFRVLTTPPAPRVRAGDELTLAPDPDPARLAGAGVRWSVTRCGPGDAEVRPGSPAVLHTEAPGEVTVQVEVTHAGHTRGGSRAVRIGLPAGGLGTGESVSSTGVPAVTETQAAGPPTDDFDEGFLLLRTDDLTGTHRGVNYGQDLANRRMQRVTALALDRLLDRLHGEDGELLVTGAHDPALTGLRAQGRALVLRHSKLSAGELSARAFDAGFDFVKVAPDGPPSAAGPSHVEVAVAAGDQIGVLGPPELITGETDTVIAVPQPTPADACFAPDGARVCVALPGSHRIASFTVAAPAQGDLPRLVLDRSVPVPPFPGALCFAGGRVCVAHTLADTVSVLDPTDLTPAAPALTGPRPVALGTDGGRLFVAYAGDRTLRAYDPQNPQPLRSVALPGVPRALAVSPAGPVLAVLLDGGRFCLADRATLALQGAPVGTGPGTEARTAAFTPDGSKLYVALDPVVHAASIKVYPGGSAPASATVDGFPADTSPLALRADPDGRHLYVATAGSGAAAGRVHVIDTGTDVLLPQALTPGGDCRALAVSPAAAPYRRCLLAAPGGSASVLLADPAPLGQSPPLPPQLVSRRPLGPGGDQELTWSVDASGHGRVAAASLTDPVNRVEGVAPGTVPVRAGYLPSGGLPPYRCEVRLTEELDGTGAEIGKERYDLVLNILNWFHPLGVEFRTEGLRAHVRELSGSAADLLPAYTFPTYHTADRRPARFRRSDKDDQ</sequence>
<dbReference type="SUPFAM" id="SSF50974">
    <property type="entry name" value="Nitrous oxide reductase, N-terminal domain"/>
    <property type="match status" value="1"/>
</dbReference>
<name>A0A1D7VPB9_9ACTN</name>
<proteinExistence type="predicted"/>
<reference evidence="1 2" key="1">
    <citation type="submission" date="2016-09" db="EMBL/GenBank/DDBJ databases">
        <title>Complete genome sequencing of Streptomyces lydicus 103 and metabolic pathways analysis of antibiotic biosynthesis.</title>
        <authorList>
            <person name="Jia N."/>
            <person name="Ding M.-Z."/>
            <person name="Gao F."/>
            <person name="Yuan Y.-J."/>
        </authorList>
    </citation>
    <scope>NUCLEOTIDE SEQUENCE [LARGE SCALE GENOMIC DNA]</scope>
    <source>
        <strain evidence="1 2">103</strain>
    </source>
</reference>
<gene>
    <name evidence="1" type="ORF">SL103_22305</name>
</gene>
<evidence type="ECO:0000313" key="2">
    <source>
        <dbReference type="Proteomes" id="UP000094094"/>
    </source>
</evidence>
<dbReference type="Gene3D" id="3.30.1380.10">
    <property type="match status" value="2"/>
</dbReference>
<dbReference type="Pfam" id="PF13385">
    <property type="entry name" value="Laminin_G_3"/>
    <property type="match status" value="1"/>
</dbReference>